<proteinExistence type="predicted"/>
<evidence type="ECO:0000313" key="2">
    <source>
        <dbReference type="EMBL" id="THU77790.1"/>
    </source>
</evidence>
<evidence type="ECO:0000256" key="1">
    <source>
        <dbReference type="SAM" id="MobiDB-lite"/>
    </source>
</evidence>
<name>A0A4S8KQ81_DENBC</name>
<dbReference type="Proteomes" id="UP000297245">
    <property type="component" value="Unassembled WGS sequence"/>
</dbReference>
<protein>
    <submittedName>
        <fullName evidence="2">Uncharacterized protein</fullName>
    </submittedName>
</protein>
<dbReference type="AlphaFoldDB" id="A0A4S8KQ81"/>
<sequence length="175" mass="19594">MKQTQEWWADVKPEEEGDNGSLTDWAPLDRISGRKGFFMFVSMMFALVQRSYQVGAAHYLDRVNFLGDWILLAGDMRDTMKKVQEAGIHIPKQKGKGRAVDPTPPDMASSSKKGKKTALEKEIASLQEQLEELPKRGQKRGHPEENDSGAAVKRQTRSQATAKPAPSSKKKQRKA</sequence>
<evidence type="ECO:0000313" key="3">
    <source>
        <dbReference type="Proteomes" id="UP000297245"/>
    </source>
</evidence>
<accession>A0A4S8KQ81</accession>
<dbReference type="EMBL" id="ML180336">
    <property type="protein sequence ID" value="THU77790.1"/>
    <property type="molecule type" value="Genomic_DNA"/>
</dbReference>
<organism evidence="2 3">
    <name type="scientific">Dendrothele bispora (strain CBS 962.96)</name>
    <dbReference type="NCBI Taxonomy" id="1314807"/>
    <lineage>
        <taxon>Eukaryota</taxon>
        <taxon>Fungi</taxon>
        <taxon>Dikarya</taxon>
        <taxon>Basidiomycota</taxon>
        <taxon>Agaricomycotina</taxon>
        <taxon>Agaricomycetes</taxon>
        <taxon>Agaricomycetidae</taxon>
        <taxon>Agaricales</taxon>
        <taxon>Agaricales incertae sedis</taxon>
        <taxon>Dendrothele</taxon>
    </lineage>
</organism>
<gene>
    <name evidence="2" type="ORF">K435DRAFT_812129</name>
</gene>
<keyword evidence="3" id="KW-1185">Reference proteome</keyword>
<reference evidence="2 3" key="1">
    <citation type="journal article" date="2019" name="Nat. Ecol. Evol.">
        <title>Megaphylogeny resolves global patterns of mushroom evolution.</title>
        <authorList>
            <person name="Varga T."/>
            <person name="Krizsan K."/>
            <person name="Foldi C."/>
            <person name="Dima B."/>
            <person name="Sanchez-Garcia M."/>
            <person name="Sanchez-Ramirez S."/>
            <person name="Szollosi G.J."/>
            <person name="Szarkandi J.G."/>
            <person name="Papp V."/>
            <person name="Albert L."/>
            <person name="Andreopoulos W."/>
            <person name="Angelini C."/>
            <person name="Antonin V."/>
            <person name="Barry K.W."/>
            <person name="Bougher N.L."/>
            <person name="Buchanan P."/>
            <person name="Buyck B."/>
            <person name="Bense V."/>
            <person name="Catcheside P."/>
            <person name="Chovatia M."/>
            <person name="Cooper J."/>
            <person name="Damon W."/>
            <person name="Desjardin D."/>
            <person name="Finy P."/>
            <person name="Geml J."/>
            <person name="Haridas S."/>
            <person name="Hughes K."/>
            <person name="Justo A."/>
            <person name="Karasinski D."/>
            <person name="Kautmanova I."/>
            <person name="Kiss B."/>
            <person name="Kocsube S."/>
            <person name="Kotiranta H."/>
            <person name="LaButti K.M."/>
            <person name="Lechner B.E."/>
            <person name="Liimatainen K."/>
            <person name="Lipzen A."/>
            <person name="Lukacs Z."/>
            <person name="Mihaltcheva S."/>
            <person name="Morgado L.N."/>
            <person name="Niskanen T."/>
            <person name="Noordeloos M.E."/>
            <person name="Ohm R.A."/>
            <person name="Ortiz-Santana B."/>
            <person name="Ovrebo C."/>
            <person name="Racz N."/>
            <person name="Riley R."/>
            <person name="Savchenko A."/>
            <person name="Shiryaev A."/>
            <person name="Soop K."/>
            <person name="Spirin V."/>
            <person name="Szebenyi C."/>
            <person name="Tomsovsky M."/>
            <person name="Tulloss R.E."/>
            <person name="Uehling J."/>
            <person name="Grigoriev I.V."/>
            <person name="Vagvolgyi C."/>
            <person name="Papp T."/>
            <person name="Martin F.M."/>
            <person name="Miettinen O."/>
            <person name="Hibbett D.S."/>
            <person name="Nagy L.G."/>
        </authorList>
    </citation>
    <scope>NUCLEOTIDE SEQUENCE [LARGE SCALE GENOMIC DNA]</scope>
    <source>
        <strain evidence="2 3">CBS 962.96</strain>
    </source>
</reference>
<feature type="region of interest" description="Disordered" evidence="1">
    <location>
        <begin position="86"/>
        <end position="175"/>
    </location>
</feature>
<feature type="region of interest" description="Disordered" evidence="1">
    <location>
        <begin position="1"/>
        <end position="21"/>
    </location>
</feature>
<feature type="compositionally biased region" description="Low complexity" evidence="1">
    <location>
        <begin position="158"/>
        <end position="167"/>
    </location>
</feature>